<dbReference type="PROSITE" id="PS51204">
    <property type="entry name" value="HSA"/>
    <property type="match status" value="1"/>
</dbReference>
<dbReference type="FunFam" id="3.40.50.300:FF:002272">
    <property type="entry name" value="protein PHOTOPERIOD-INDEPENDENT EARLY FLOWERING 1 isoform X1"/>
    <property type="match status" value="1"/>
</dbReference>
<feature type="region of interest" description="Disordered" evidence="13">
    <location>
        <begin position="468"/>
        <end position="500"/>
    </location>
</feature>
<dbReference type="SMART" id="SM00717">
    <property type="entry name" value="SANT"/>
    <property type="match status" value="1"/>
</dbReference>
<evidence type="ECO:0000256" key="11">
    <source>
        <dbReference type="ARBA" id="ARBA00023242"/>
    </source>
</evidence>
<dbReference type="SUPFAM" id="SSF46689">
    <property type="entry name" value="Homeodomain-like"/>
    <property type="match status" value="1"/>
</dbReference>
<evidence type="ECO:0000256" key="4">
    <source>
        <dbReference type="ARBA" id="ARBA00009687"/>
    </source>
</evidence>
<dbReference type="PROSITE" id="PS50090">
    <property type="entry name" value="MYB_LIKE"/>
    <property type="match status" value="1"/>
</dbReference>
<evidence type="ECO:0000256" key="9">
    <source>
        <dbReference type="ARBA" id="ARBA00022853"/>
    </source>
</evidence>
<protein>
    <submittedName>
        <fullName evidence="18">Uncharacterized protein</fullName>
    </submittedName>
</protein>
<dbReference type="InterPro" id="IPR014001">
    <property type="entry name" value="Helicase_ATP-bd"/>
</dbReference>
<feature type="domain" description="Myb-like" evidence="14">
    <location>
        <begin position="1547"/>
        <end position="1598"/>
    </location>
</feature>
<dbReference type="PROSITE" id="PS51194">
    <property type="entry name" value="HELICASE_CTER"/>
    <property type="match status" value="1"/>
</dbReference>
<feature type="compositionally biased region" description="Polar residues" evidence="13">
    <location>
        <begin position="1738"/>
        <end position="1749"/>
    </location>
</feature>
<dbReference type="EMBL" id="HBEM01020857">
    <property type="protein sequence ID" value="CAD8455347.1"/>
    <property type="molecule type" value="Transcribed_RNA"/>
</dbReference>
<feature type="region of interest" description="Disordered" evidence="13">
    <location>
        <begin position="135"/>
        <end position="213"/>
    </location>
</feature>
<dbReference type="CDD" id="cd18793">
    <property type="entry name" value="SF2_C_SNF"/>
    <property type="match status" value="1"/>
</dbReference>
<feature type="domain" description="HSA" evidence="17">
    <location>
        <begin position="277"/>
        <end position="350"/>
    </location>
</feature>
<dbReference type="InterPro" id="IPR000330">
    <property type="entry name" value="SNF2_N"/>
</dbReference>
<comment type="subcellular location">
    <subcellularLocation>
        <location evidence="1">Nucleus</location>
    </subcellularLocation>
</comment>
<keyword evidence="6" id="KW-0378">Hydrolase</keyword>
<dbReference type="PANTHER" id="PTHR45685:SF1">
    <property type="entry name" value="HELICASE SRCAP"/>
    <property type="match status" value="1"/>
</dbReference>
<evidence type="ECO:0000259" key="17">
    <source>
        <dbReference type="PROSITE" id="PS51204"/>
    </source>
</evidence>
<feature type="compositionally biased region" description="Low complexity" evidence="13">
    <location>
        <begin position="1762"/>
        <end position="1776"/>
    </location>
</feature>
<comment type="similarity">
    <text evidence="4">Belongs to the SNF2/RAD54 helicase family. ISWI subfamily.</text>
</comment>
<dbReference type="SMART" id="SM00490">
    <property type="entry name" value="HELICc"/>
    <property type="match status" value="1"/>
</dbReference>
<keyword evidence="12" id="KW-0175">Coiled coil</keyword>
<feature type="compositionally biased region" description="Basic and acidic residues" evidence="13">
    <location>
        <begin position="1627"/>
        <end position="1637"/>
    </location>
</feature>
<keyword evidence="9" id="KW-0156">Chromatin regulator</keyword>
<feature type="region of interest" description="Disordered" evidence="13">
    <location>
        <begin position="1727"/>
        <end position="1805"/>
    </location>
</feature>
<dbReference type="InterPro" id="IPR001005">
    <property type="entry name" value="SANT/Myb"/>
</dbReference>
<feature type="compositionally biased region" description="Basic and acidic residues" evidence="13">
    <location>
        <begin position="468"/>
        <end position="477"/>
    </location>
</feature>
<dbReference type="Pfam" id="PF07529">
    <property type="entry name" value="HSA"/>
    <property type="match status" value="1"/>
</dbReference>
<evidence type="ECO:0000256" key="7">
    <source>
        <dbReference type="ARBA" id="ARBA00022806"/>
    </source>
</evidence>
<dbReference type="GO" id="GO:0003677">
    <property type="term" value="F:DNA binding"/>
    <property type="evidence" value="ECO:0007669"/>
    <property type="project" value="UniProtKB-KW"/>
</dbReference>
<dbReference type="Pfam" id="PF00176">
    <property type="entry name" value="SNF2-rel_dom"/>
    <property type="match status" value="1"/>
</dbReference>
<evidence type="ECO:0000259" key="15">
    <source>
        <dbReference type="PROSITE" id="PS51192"/>
    </source>
</evidence>
<dbReference type="CDD" id="cd18003">
    <property type="entry name" value="DEXQc_SRCAP"/>
    <property type="match status" value="1"/>
</dbReference>
<evidence type="ECO:0000313" key="18">
    <source>
        <dbReference type="EMBL" id="CAD8455347.1"/>
    </source>
</evidence>
<evidence type="ECO:0000256" key="13">
    <source>
        <dbReference type="SAM" id="MobiDB-lite"/>
    </source>
</evidence>
<dbReference type="GO" id="GO:0042393">
    <property type="term" value="F:histone binding"/>
    <property type="evidence" value="ECO:0007669"/>
    <property type="project" value="TreeGrafter"/>
</dbReference>
<dbReference type="InterPro" id="IPR014012">
    <property type="entry name" value="HSA_dom"/>
</dbReference>
<evidence type="ECO:0000256" key="10">
    <source>
        <dbReference type="ARBA" id="ARBA00023125"/>
    </source>
</evidence>
<dbReference type="SMART" id="SM00487">
    <property type="entry name" value="DEXDc"/>
    <property type="match status" value="1"/>
</dbReference>
<dbReference type="Gene3D" id="3.40.50.10810">
    <property type="entry name" value="Tandem AAA-ATPase domain"/>
    <property type="match status" value="1"/>
</dbReference>
<dbReference type="SMART" id="SM00573">
    <property type="entry name" value="HSA"/>
    <property type="match status" value="1"/>
</dbReference>
<dbReference type="Pfam" id="PF00249">
    <property type="entry name" value="Myb_DNA-binding"/>
    <property type="match status" value="1"/>
</dbReference>
<evidence type="ECO:0000256" key="2">
    <source>
        <dbReference type="ARBA" id="ARBA00008913"/>
    </source>
</evidence>
<dbReference type="GO" id="GO:0035267">
    <property type="term" value="C:NuA4 histone acetyltransferase complex"/>
    <property type="evidence" value="ECO:0007669"/>
    <property type="project" value="UniProtKB-ARBA"/>
</dbReference>
<dbReference type="InterPro" id="IPR001650">
    <property type="entry name" value="Helicase_C-like"/>
</dbReference>
<reference evidence="18" key="1">
    <citation type="submission" date="2021-01" db="EMBL/GenBank/DDBJ databases">
        <authorList>
            <person name="Corre E."/>
            <person name="Pelletier E."/>
            <person name="Niang G."/>
            <person name="Scheremetjew M."/>
            <person name="Finn R."/>
            <person name="Kale V."/>
            <person name="Holt S."/>
            <person name="Cochrane G."/>
            <person name="Meng A."/>
            <person name="Brown T."/>
            <person name="Cohen L."/>
        </authorList>
    </citation>
    <scope>NUCLEOTIDE SEQUENCE</scope>
    <source>
        <strain evidence="18">CCMP2058</strain>
    </source>
</reference>
<feature type="compositionally biased region" description="Acidic residues" evidence="13">
    <location>
        <begin position="478"/>
        <end position="492"/>
    </location>
</feature>
<dbReference type="InterPro" id="IPR009057">
    <property type="entry name" value="Homeodomain-like_sf"/>
</dbReference>
<dbReference type="SUPFAM" id="SSF52540">
    <property type="entry name" value="P-loop containing nucleoside triphosphate hydrolases"/>
    <property type="match status" value="2"/>
</dbReference>
<dbReference type="CDD" id="cd00167">
    <property type="entry name" value="SANT"/>
    <property type="match status" value="1"/>
</dbReference>
<accession>A0A7S0DI00</accession>
<keyword evidence="10" id="KW-0238">DNA-binding</keyword>
<keyword evidence="5" id="KW-0547">Nucleotide-binding</keyword>
<evidence type="ECO:0000256" key="5">
    <source>
        <dbReference type="ARBA" id="ARBA00022741"/>
    </source>
</evidence>
<comment type="similarity">
    <text evidence="3">Belongs to the SNF2/RAD54 helicase family. SWR1 subfamily.</text>
</comment>
<gene>
    <name evidence="18" type="ORF">LAMO00422_LOCUS14291</name>
</gene>
<dbReference type="GO" id="GO:0016887">
    <property type="term" value="F:ATP hydrolysis activity"/>
    <property type="evidence" value="ECO:0007669"/>
    <property type="project" value="TreeGrafter"/>
</dbReference>
<feature type="region of interest" description="Disordered" evidence="13">
    <location>
        <begin position="1606"/>
        <end position="1637"/>
    </location>
</feature>
<organism evidence="18">
    <name type="scientific">Amorphochlora amoebiformis</name>
    <dbReference type="NCBI Taxonomy" id="1561963"/>
    <lineage>
        <taxon>Eukaryota</taxon>
        <taxon>Sar</taxon>
        <taxon>Rhizaria</taxon>
        <taxon>Cercozoa</taxon>
        <taxon>Chlorarachniophyceae</taxon>
        <taxon>Amorphochlora</taxon>
    </lineage>
</organism>
<sequence length="1983" mass="225828">MNPGGNPPIQAMMAGNQPANAVMFSGHKRARPGEVVHHGTLQQGVPMTMVHQPVAVQMKRRKTVLQRPAPTTPVFNLWSPYVQPQPIPLTIEQQRAYVVEHRKISINQLKTHLVSAEAELQHLQKGGHYVNFRVSSTPKLSVPAPAPKPKKKPRQRKKKEKKEKKDKKEKKEKKAEVILTPKPAAPPLPKPAAPPAPKPKPKPKPTPAVIKKEPVELKVPKTVNPPVKAPVPAAPPVPSAATAQQKTLLKELDELQKKKKRLTAMIRDFQKTGGKRMKKSAEPPRNKVHWDYLLDEMGWMSTDFNNERKWKSRLAKKIMRAVVSYHEKQHALPEREAKQELARRKKGAAIVARLIKKFWSNIGKLVDFKRSETLNQKKNVDLNRQLELLVDHTQSLTKMVAKDLVVGTPNDEEFKVREKDTQRDREDREALAQMEAEEEATKEDHQKEIIALEEDNKLSLEELKEKYKYSESTKEAEPVEMEEEEEEDEEEEEKKALLDASAKASAHIPSGFDLGTMQVKTKLPSLLRHGTLREYQHIGLDWLVTMGENKLNGILADEMGLGKTIQTIAMLGHLACEKGIWGQHLVVVPTAVLVNWEIEFKRWLPGFKILCYHGTQKERKIKRKGWSNPNTFHVCITSYQLILQDSVNFKRKRWHYLILDEAQNIKNFRTKRWQVLLTFRTERRLLLTGTPLQNNVMELWSLMHFLMPHVFQSQKEFQDWFSDPVKNMVEGKERMNKGIISNLHKVLRPFILRRLKKDVAKQMPKKYEHTVYCRLAKRQRILYEEFMANSATRKTLDSNNFLGLMNVLMQLRKVCNHPDIFAGRPIISPFDQGEAISFRVPSAIPFALTRHPLEEVGLSSLGLQAPVVGMPSTSTPEVLRLQASRDQLNLLLPIDMEDEAPTFSNGLLKPRSAKGVFNKFWMQSASRDAQARDDRLNHRLYVNSLRCASVGGMISADAVTAVQLDSLVYQAHVISRDPKRALEVSDAVRDMIKLPARRACEFSKVIENYICVIPKARAPAIKMVCYNPKSAMIRRLDDRMKRQEALISPKLDIFYPAFARMKIHFPDKRLIQWDCGKLQMLSQLLKKLKAGGHRVLLFTQMTRMLDILEHFLNIYGYTYLRLDGATKPEQRQRLMERFNNSDKIFCFILSTRSGGVGVNLTGADTVIFYDTDWNPAMDLQAQDRCHRIGQTRDVHIYRLVTLGTIEPSILKKSNQKRQMNNMVIGDGQFNTDFFSKMDPRELLGLKKDEKTEERSAEEVQRAMACVEDETDQIAARRLNKETMAQAAEFSDGPGGKGRIPLKPHSFEQALSAVQRYALRFAEANGASASLKTPANGQHVRLLDAQDSQSKNDSAGNIEKDLFYPSTKGVKGYRAQVAHVEKLGFIYDSKIFTPLQFPSQKNYMDEELPMEELGLFTTEESIKKMQPSTRDRKNQGITKSFLRDSKLKRRMHDMDTPSLTVRVPLSMLRKYKKRVHRRISDSQHYHESAYGGLDRSKENRPLPRKAYHKIKKVRRMFTEGLFPPRVIRTIGMKNRSSKDESTSSDHIPWTQDEEALVERAFSNFGPNWTMIANILNNNPRVGGRLRTPSSCEYHHNLILIRGMKTDEELRKESQKRKKKEVPRKKVRESKDSKTRSHKAEFVMATPKQPCGNLYQLIDKSMKSINAQRRLSLENEDSTNKSIVKNAHQSHKKAITDSHTRLGLPQLAIGKTLMPHQIIQLRNRCMNQEKQAGGRIGPSVHQSSRISQFSGKSHGKSTKTQNSAQQRKQQLAVAQQRRISMQSPHENSSTAIPSSNGKPGVVNHPTQMRQQGYNPLLVPQGQTVQNLASYPTQHIQGRGVSGAQTQIKPTTVISNHKPIQNHIQRPVAQVASNPSAQQLQIPQLLQGRAVGSSSLTAQQLEITQQIAQMKQPMQNPGGALSGHAMPNAQFLKYVLHSVPSLKQEVVKILQRSDWTEPQKIDRIATLFRDTSAKQGKNVVAVKGEK</sequence>
<dbReference type="PANTHER" id="PTHR45685">
    <property type="entry name" value="HELICASE SRCAP-RELATED"/>
    <property type="match status" value="1"/>
</dbReference>
<dbReference type="InterPro" id="IPR038718">
    <property type="entry name" value="SNF2-like_sf"/>
</dbReference>
<dbReference type="FunFam" id="3.40.50.10810:FF:000005">
    <property type="entry name" value="Photoperiod-independent early flowering 1"/>
    <property type="match status" value="1"/>
</dbReference>
<feature type="region of interest" description="Disordered" evidence="13">
    <location>
        <begin position="412"/>
        <end position="445"/>
    </location>
</feature>
<feature type="coiled-coil region" evidence="12">
    <location>
        <begin position="245"/>
        <end position="272"/>
    </location>
</feature>
<feature type="domain" description="Helicase C-terminal" evidence="16">
    <location>
        <begin position="1080"/>
        <end position="1225"/>
    </location>
</feature>
<feature type="compositionally biased region" description="Basic residues" evidence="13">
    <location>
        <begin position="1612"/>
        <end position="1626"/>
    </location>
</feature>
<evidence type="ECO:0000256" key="8">
    <source>
        <dbReference type="ARBA" id="ARBA00022840"/>
    </source>
</evidence>
<dbReference type="GO" id="GO:0004386">
    <property type="term" value="F:helicase activity"/>
    <property type="evidence" value="ECO:0007669"/>
    <property type="project" value="UniProtKB-KW"/>
</dbReference>
<evidence type="ECO:0000256" key="12">
    <source>
        <dbReference type="SAM" id="Coils"/>
    </source>
</evidence>
<dbReference type="GO" id="GO:0006338">
    <property type="term" value="P:chromatin remodeling"/>
    <property type="evidence" value="ECO:0007669"/>
    <property type="project" value="TreeGrafter"/>
</dbReference>
<evidence type="ECO:0000256" key="6">
    <source>
        <dbReference type="ARBA" id="ARBA00022801"/>
    </source>
</evidence>
<dbReference type="Pfam" id="PF00271">
    <property type="entry name" value="Helicase_C"/>
    <property type="match status" value="1"/>
</dbReference>
<dbReference type="InterPro" id="IPR049730">
    <property type="entry name" value="SNF2/RAD54-like_C"/>
</dbReference>
<dbReference type="Gene3D" id="1.10.10.60">
    <property type="entry name" value="Homeodomain-like"/>
    <property type="match status" value="1"/>
</dbReference>
<evidence type="ECO:0000256" key="1">
    <source>
        <dbReference type="ARBA" id="ARBA00004123"/>
    </source>
</evidence>
<keyword evidence="7" id="KW-0347">Helicase</keyword>
<evidence type="ECO:0000256" key="3">
    <source>
        <dbReference type="ARBA" id="ARBA00009220"/>
    </source>
</evidence>
<keyword evidence="11" id="KW-0539">Nucleus</keyword>
<feature type="compositionally biased region" description="Basic residues" evidence="13">
    <location>
        <begin position="148"/>
        <end position="171"/>
    </location>
</feature>
<dbReference type="Gene3D" id="3.40.50.300">
    <property type="entry name" value="P-loop containing nucleotide triphosphate hydrolases"/>
    <property type="match status" value="2"/>
</dbReference>
<keyword evidence="8" id="KW-0067">ATP-binding</keyword>
<evidence type="ECO:0000259" key="14">
    <source>
        <dbReference type="PROSITE" id="PS50090"/>
    </source>
</evidence>
<dbReference type="GO" id="GO:0005524">
    <property type="term" value="F:ATP binding"/>
    <property type="evidence" value="ECO:0007669"/>
    <property type="project" value="UniProtKB-KW"/>
</dbReference>
<feature type="compositionally biased region" description="Pro residues" evidence="13">
    <location>
        <begin position="183"/>
        <end position="198"/>
    </location>
</feature>
<dbReference type="PROSITE" id="PS51192">
    <property type="entry name" value="HELICASE_ATP_BIND_1"/>
    <property type="match status" value="1"/>
</dbReference>
<dbReference type="InterPro" id="IPR050520">
    <property type="entry name" value="INO80/SWR1_helicase"/>
</dbReference>
<dbReference type="GO" id="GO:0000812">
    <property type="term" value="C:Swr1 complex"/>
    <property type="evidence" value="ECO:0007669"/>
    <property type="project" value="TreeGrafter"/>
</dbReference>
<name>A0A7S0DI00_9EUKA</name>
<comment type="similarity">
    <text evidence="2">Belongs to the EAF1 family.</text>
</comment>
<feature type="compositionally biased region" description="Polar residues" evidence="13">
    <location>
        <begin position="1777"/>
        <end position="1795"/>
    </location>
</feature>
<dbReference type="InterPro" id="IPR027417">
    <property type="entry name" value="P-loop_NTPase"/>
</dbReference>
<evidence type="ECO:0000259" key="16">
    <source>
        <dbReference type="PROSITE" id="PS51194"/>
    </source>
</evidence>
<feature type="compositionally biased region" description="Basic and acidic residues" evidence="13">
    <location>
        <begin position="412"/>
        <end position="430"/>
    </location>
</feature>
<feature type="domain" description="Helicase ATP-binding" evidence="15">
    <location>
        <begin position="544"/>
        <end position="709"/>
    </location>
</feature>
<proteinExistence type="inferred from homology"/>